<dbReference type="FunFam" id="3.40.50.300:FF:001025">
    <property type="entry name" value="ATPase family, AAA domain-containing 2B"/>
    <property type="match status" value="1"/>
</dbReference>
<dbReference type="InterPro" id="IPR003593">
    <property type="entry name" value="AAA+_ATPase"/>
</dbReference>
<evidence type="ECO:0000256" key="1">
    <source>
        <dbReference type="ARBA" id="ARBA00022741"/>
    </source>
</evidence>
<dbReference type="SMART" id="SM00382">
    <property type="entry name" value="AAA"/>
    <property type="match status" value="1"/>
</dbReference>
<dbReference type="OMA" id="SPNCEIN"/>
<evidence type="ECO:0000313" key="5">
    <source>
        <dbReference type="EMBL" id="CAD8144620.1"/>
    </source>
</evidence>
<proteinExistence type="predicted"/>
<comment type="caution">
    <text evidence="5">The sequence shown here is derived from an EMBL/GenBank/DDBJ whole genome shotgun (WGS) entry which is preliminary data.</text>
</comment>
<dbReference type="GO" id="GO:0016887">
    <property type="term" value="F:ATP hydrolysis activity"/>
    <property type="evidence" value="ECO:0007669"/>
    <property type="project" value="InterPro"/>
</dbReference>
<dbReference type="InterPro" id="IPR050168">
    <property type="entry name" value="AAA_ATPase_domain"/>
</dbReference>
<evidence type="ECO:0000256" key="3">
    <source>
        <dbReference type="ARBA" id="ARBA00023054"/>
    </source>
</evidence>
<keyword evidence="2" id="KW-0067">ATP-binding</keyword>
<dbReference type="OrthoDB" id="2187at2759"/>
<organism evidence="5 6">
    <name type="scientific">Paramecium octaurelia</name>
    <dbReference type="NCBI Taxonomy" id="43137"/>
    <lineage>
        <taxon>Eukaryota</taxon>
        <taxon>Sar</taxon>
        <taxon>Alveolata</taxon>
        <taxon>Ciliophora</taxon>
        <taxon>Intramacronucleata</taxon>
        <taxon>Oligohymenophorea</taxon>
        <taxon>Peniculida</taxon>
        <taxon>Parameciidae</taxon>
        <taxon>Paramecium</taxon>
    </lineage>
</organism>
<keyword evidence="3" id="KW-0175">Coiled coil</keyword>
<keyword evidence="6" id="KW-1185">Reference proteome</keyword>
<dbReference type="Proteomes" id="UP000683925">
    <property type="component" value="Unassembled WGS sequence"/>
</dbReference>
<dbReference type="PROSITE" id="PS00674">
    <property type="entry name" value="AAA"/>
    <property type="match status" value="1"/>
</dbReference>
<evidence type="ECO:0000313" key="6">
    <source>
        <dbReference type="Proteomes" id="UP000683925"/>
    </source>
</evidence>
<sequence>MQLQVKITQRTDCYVSLPRMFQQFTTQSFSQGNLGQVIKAELMKTQKIAYFSCQGISEDNKIEIGFQFAQLLNIDDGDYVQIATVSNCNQSSAITIYVQKWSDYMIVQHQKDDFETGLLNNIQIVYNELLFPIFYQEGQFVTFTFKAQDYKGPIAISPNCEINILIEEEQKPEQKLDLIELNVLLKDIDSFESYIEINTDLYHNNRLDKLYQITYSSSFPKSYRNYVKYAKHLKKNKQKQNIPKTAIVQFRQDNDINNKYCFISKFYAKHLGIREGQVILINTKEQDISKEATIRTIKRNQLIFQKIYFNFYTELPLKKEFIISQILEKIEKNQQTVLQSRVHYLQESQEQLYFLRIVQLIGNQPEHFLQTLSIVNEHNEPKVIGEREKGLLTKHLEEHLRVIGFTSPIQKEIKLTQYQGLKSKKVLKQDYKLFLQLFNGPIKQIESILTQEQKSQCLISCKETQAMQILVSYFKTKYEVIKLNIDKLNQQGQNEKLSNVKKFIKHIFWQSRQVSLNEILIVLKGVESIKSIDLIDFQQSYQILISNVLSKIIRNSIVEYPSVKLIVISPSKDYLNGNLQKIFSKDTIIEFNKPKQELRQRIFEQCYHSNEIKKSAELLASKSENFNYSQFHALQNREKYQEELNQEISQEWILQQINDLQDQQVQLSKKIPTFKEIGGLKEQKQIILDLFELPMKYEHLFAKSKIKLPKSVLIYGMPGCGKTYFSLSICNELKINVITVKGPELLDKYIGSSEQNVRDLFQKAQSQSPCIIFLDEIDSVVPVRTSSHSGVTDRVVNQFLCYLDGVEEGMKGVYIVAASSRPDLIDPAILRPGRIDKHVRIDLPNKEEILQILDIYKGPLEFDGISEQEIADQLFGLSQADVVSFFKEARIYLTDRIVQLEDFSLKRKVQKIEDFKLTKDLFQDIMKSMKPSLSQKQILFYKDVYNRFEKGGLKDMSNQKQALQ</sequence>
<dbReference type="PANTHER" id="PTHR23077:SF12">
    <property type="entry name" value="PEROXISOMAL ATPASE PEX1"/>
    <property type="match status" value="1"/>
</dbReference>
<evidence type="ECO:0000256" key="2">
    <source>
        <dbReference type="ARBA" id="ARBA00022840"/>
    </source>
</evidence>
<dbReference type="EMBL" id="CAJJDP010000016">
    <property type="protein sequence ID" value="CAD8144620.1"/>
    <property type="molecule type" value="Genomic_DNA"/>
</dbReference>
<dbReference type="GO" id="GO:0016558">
    <property type="term" value="P:protein import into peroxisome matrix"/>
    <property type="evidence" value="ECO:0007669"/>
    <property type="project" value="TreeGrafter"/>
</dbReference>
<reference evidence="5" key="1">
    <citation type="submission" date="2021-01" db="EMBL/GenBank/DDBJ databases">
        <authorList>
            <consortium name="Genoscope - CEA"/>
            <person name="William W."/>
        </authorList>
    </citation>
    <scope>NUCLEOTIDE SEQUENCE</scope>
</reference>
<name>A0A8S1SWX2_PAROT</name>
<dbReference type="GO" id="GO:0005829">
    <property type="term" value="C:cytosol"/>
    <property type="evidence" value="ECO:0007669"/>
    <property type="project" value="TreeGrafter"/>
</dbReference>
<protein>
    <recommendedName>
        <fullName evidence="4">AAA+ ATPase domain-containing protein</fullName>
    </recommendedName>
</protein>
<dbReference type="GO" id="GO:0005778">
    <property type="term" value="C:peroxisomal membrane"/>
    <property type="evidence" value="ECO:0007669"/>
    <property type="project" value="TreeGrafter"/>
</dbReference>
<keyword evidence="1" id="KW-0547">Nucleotide-binding</keyword>
<accession>A0A8S1SWX2</accession>
<dbReference type="InterPro" id="IPR003959">
    <property type="entry name" value="ATPase_AAA_core"/>
</dbReference>
<evidence type="ECO:0000259" key="4">
    <source>
        <dbReference type="SMART" id="SM00382"/>
    </source>
</evidence>
<dbReference type="InterPro" id="IPR003960">
    <property type="entry name" value="ATPase_AAA_CS"/>
</dbReference>
<dbReference type="PANTHER" id="PTHR23077">
    <property type="entry name" value="AAA-FAMILY ATPASE"/>
    <property type="match status" value="1"/>
</dbReference>
<feature type="domain" description="AAA+ ATPase" evidence="4">
    <location>
        <begin position="708"/>
        <end position="845"/>
    </location>
</feature>
<gene>
    <name evidence="5" type="ORF">POCTA_138.1.T0160247</name>
</gene>
<dbReference type="GO" id="GO:0005524">
    <property type="term" value="F:ATP binding"/>
    <property type="evidence" value="ECO:0007669"/>
    <property type="project" value="UniProtKB-KW"/>
</dbReference>
<dbReference type="AlphaFoldDB" id="A0A8S1SWX2"/>
<dbReference type="Pfam" id="PF00004">
    <property type="entry name" value="AAA"/>
    <property type="match status" value="1"/>
</dbReference>